<evidence type="ECO:0000313" key="2">
    <source>
        <dbReference type="EMBL" id="KYM82470.1"/>
    </source>
</evidence>
<name>A0A195BE78_9HYME</name>
<dbReference type="EMBL" id="KQ976511">
    <property type="protein sequence ID" value="KYM82470.1"/>
    <property type="molecule type" value="Genomic_DNA"/>
</dbReference>
<dbReference type="Proteomes" id="UP000078540">
    <property type="component" value="Unassembled WGS sequence"/>
</dbReference>
<dbReference type="AlphaFoldDB" id="A0A195BE78"/>
<protein>
    <submittedName>
        <fullName evidence="2">Uncharacterized protein</fullName>
    </submittedName>
</protein>
<organism evidence="2 3">
    <name type="scientific">Atta colombica</name>
    <dbReference type="NCBI Taxonomy" id="520822"/>
    <lineage>
        <taxon>Eukaryota</taxon>
        <taxon>Metazoa</taxon>
        <taxon>Ecdysozoa</taxon>
        <taxon>Arthropoda</taxon>
        <taxon>Hexapoda</taxon>
        <taxon>Insecta</taxon>
        <taxon>Pterygota</taxon>
        <taxon>Neoptera</taxon>
        <taxon>Endopterygota</taxon>
        <taxon>Hymenoptera</taxon>
        <taxon>Apocrita</taxon>
        <taxon>Aculeata</taxon>
        <taxon>Formicoidea</taxon>
        <taxon>Formicidae</taxon>
        <taxon>Myrmicinae</taxon>
        <taxon>Atta</taxon>
    </lineage>
</organism>
<evidence type="ECO:0000256" key="1">
    <source>
        <dbReference type="SAM" id="MobiDB-lite"/>
    </source>
</evidence>
<proteinExistence type="predicted"/>
<sequence>MLAASNRETSTARRPSSSLSRVSLHLSVLLYPSPALSVRFSGVLRPLSSVVSAAPVACVVATGSRDSGHGSLPKTQAACSAFLRVPARTYAPAERYHSLSHIVAAK</sequence>
<reference evidence="2 3" key="1">
    <citation type="submission" date="2015-09" db="EMBL/GenBank/DDBJ databases">
        <title>Atta colombica WGS genome.</title>
        <authorList>
            <person name="Nygaard S."/>
            <person name="Hu H."/>
            <person name="Boomsma J."/>
            <person name="Zhang G."/>
        </authorList>
    </citation>
    <scope>NUCLEOTIDE SEQUENCE [LARGE SCALE GENOMIC DNA]</scope>
    <source>
        <strain evidence="2">Treedump-2</strain>
        <tissue evidence="2">Whole body</tissue>
    </source>
</reference>
<gene>
    <name evidence="2" type="ORF">ALC53_06960</name>
</gene>
<feature type="compositionally biased region" description="Polar residues" evidence="1">
    <location>
        <begin position="1"/>
        <end position="15"/>
    </location>
</feature>
<evidence type="ECO:0000313" key="3">
    <source>
        <dbReference type="Proteomes" id="UP000078540"/>
    </source>
</evidence>
<feature type="region of interest" description="Disordered" evidence="1">
    <location>
        <begin position="1"/>
        <end position="20"/>
    </location>
</feature>
<keyword evidence="3" id="KW-1185">Reference proteome</keyword>
<accession>A0A195BE78</accession>